<organism evidence="3 4">
    <name type="scientific">Diutina rugosa</name>
    <name type="common">Yeast</name>
    <name type="synonym">Candida rugosa</name>
    <dbReference type="NCBI Taxonomy" id="5481"/>
    <lineage>
        <taxon>Eukaryota</taxon>
        <taxon>Fungi</taxon>
        <taxon>Dikarya</taxon>
        <taxon>Ascomycota</taxon>
        <taxon>Saccharomycotina</taxon>
        <taxon>Pichiomycetes</taxon>
        <taxon>Debaryomycetaceae</taxon>
        <taxon>Diutina</taxon>
    </lineage>
</organism>
<evidence type="ECO:0000313" key="3">
    <source>
        <dbReference type="EMBL" id="KAA8900604.1"/>
    </source>
</evidence>
<feature type="signal peptide" evidence="2">
    <location>
        <begin position="1"/>
        <end position="20"/>
    </location>
</feature>
<reference evidence="3 4" key="1">
    <citation type="submission" date="2019-07" db="EMBL/GenBank/DDBJ databases">
        <title>Genome assembly of two rare yeast pathogens: Diutina rugosa and Trichomonascus ciferrii.</title>
        <authorList>
            <person name="Mixao V."/>
            <person name="Saus E."/>
            <person name="Hansen A."/>
            <person name="Lass-Flor C."/>
            <person name="Gabaldon T."/>
        </authorList>
    </citation>
    <scope>NUCLEOTIDE SEQUENCE [LARGE SCALE GENOMIC DNA]</scope>
    <source>
        <strain evidence="3 4">CBS 613</strain>
    </source>
</reference>
<accession>A0A642UPC4</accession>
<evidence type="ECO:0000256" key="2">
    <source>
        <dbReference type="SAM" id="SignalP"/>
    </source>
</evidence>
<sequence>MPSWKWMFAVAGALAPVALADSSDTTEFVTEDATVTVTGEDYASTSTVKVIAKVYETEYIWTDAGTLTSTVITGATEFETVTTDATDSVETERATVSASPEVAETTTASTDDTLLTSGSLYSNSSSSAEVSSAFEPSELPLSSELPVETGVTSETGVESSSSIAPESSSEPVSVASEVPEVSSTYANSTVPATSDVSDVPSTGVSETLSQDVSETSSEVAPSSLSLPVIANSSVPIETSSSLDVDLTSSDVIPTLVLPTSSVYDNATSIGADWISTLSQSIPEGSYGEPSTITSTTTWQGELAVLHLVVLPTEVCDC</sequence>
<feature type="region of interest" description="Disordered" evidence="1">
    <location>
        <begin position="131"/>
        <end position="221"/>
    </location>
</feature>
<dbReference type="GeneID" id="54782367"/>
<feature type="compositionally biased region" description="Low complexity" evidence="1">
    <location>
        <begin position="131"/>
        <end position="183"/>
    </location>
</feature>
<feature type="compositionally biased region" description="Low complexity" evidence="1">
    <location>
        <begin position="101"/>
        <end position="114"/>
    </location>
</feature>
<feature type="region of interest" description="Disordered" evidence="1">
    <location>
        <begin position="83"/>
        <end position="114"/>
    </location>
</feature>
<feature type="compositionally biased region" description="Polar residues" evidence="1">
    <location>
        <begin position="83"/>
        <end position="98"/>
    </location>
</feature>
<protein>
    <submittedName>
        <fullName evidence="3">Uncharacterized protein</fullName>
    </submittedName>
</protein>
<gene>
    <name evidence="3" type="ORF">DIURU_003716</name>
</gene>
<feature type="chain" id="PRO_5024825755" evidence="2">
    <location>
        <begin position="21"/>
        <end position="317"/>
    </location>
</feature>
<evidence type="ECO:0000313" key="4">
    <source>
        <dbReference type="Proteomes" id="UP000449547"/>
    </source>
</evidence>
<dbReference type="EMBL" id="SWFT01000108">
    <property type="protein sequence ID" value="KAA8900604.1"/>
    <property type="molecule type" value="Genomic_DNA"/>
</dbReference>
<dbReference type="VEuPathDB" id="FungiDB:DIURU_003716"/>
<dbReference type="RefSeq" id="XP_034011480.1">
    <property type="nucleotide sequence ID" value="XM_034156509.1"/>
</dbReference>
<proteinExistence type="predicted"/>
<evidence type="ECO:0000256" key="1">
    <source>
        <dbReference type="SAM" id="MobiDB-lite"/>
    </source>
</evidence>
<keyword evidence="4" id="KW-1185">Reference proteome</keyword>
<name>A0A642UPC4_DIURU</name>
<comment type="caution">
    <text evidence="3">The sequence shown here is derived from an EMBL/GenBank/DDBJ whole genome shotgun (WGS) entry which is preliminary data.</text>
</comment>
<dbReference type="Proteomes" id="UP000449547">
    <property type="component" value="Unassembled WGS sequence"/>
</dbReference>
<feature type="compositionally biased region" description="Polar residues" evidence="1">
    <location>
        <begin position="184"/>
        <end position="221"/>
    </location>
</feature>
<keyword evidence="2" id="KW-0732">Signal</keyword>
<dbReference type="AlphaFoldDB" id="A0A642UPC4"/>